<dbReference type="AlphaFoldDB" id="A0A0F8VYC3"/>
<protein>
    <submittedName>
        <fullName evidence="2">Uncharacterized protein</fullName>
    </submittedName>
</protein>
<dbReference type="EMBL" id="LAZR01068591">
    <property type="protein sequence ID" value="KKK49353.1"/>
    <property type="molecule type" value="Genomic_DNA"/>
</dbReference>
<name>A0A0F8VYC3_9ZZZZ</name>
<evidence type="ECO:0000256" key="1">
    <source>
        <dbReference type="SAM" id="MobiDB-lite"/>
    </source>
</evidence>
<gene>
    <name evidence="2" type="ORF">LCGC14_3135900</name>
</gene>
<reference evidence="2" key="1">
    <citation type="journal article" date="2015" name="Nature">
        <title>Complex archaea that bridge the gap between prokaryotes and eukaryotes.</title>
        <authorList>
            <person name="Spang A."/>
            <person name="Saw J.H."/>
            <person name="Jorgensen S.L."/>
            <person name="Zaremba-Niedzwiedzka K."/>
            <person name="Martijn J."/>
            <person name="Lind A.E."/>
            <person name="van Eijk R."/>
            <person name="Schleper C."/>
            <person name="Guy L."/>
            <person name="Ettema T.J."/>
        </authorList>
    </citation>
    <scope>NUCLEOTIDE SEQUENCE</scope>
</reference>
<evidence type="ECO:0000313" key="2">
    <source>
        <dbReference type="EMBL" id="KKK49353.1"/>
    </source>
</evidence>
<proteinExistence type="predicted"/>
<accession>A0A0F8VYC3</accession>
<comment type="caution">
    <text evidence="2">The sequence shown here is derived from an EMBL/GenBank/DDBJ whole genome shotgun (WGS) entry which is preliminary data.</text>
</comment>
<organism evidence="2">
    <name type="scientific">marine sediment metagenome</name>
    <dbReference type="NCBI Taxonomy" id="412755"/>
    <lineage>
        <taxon>unclassified sequences</taxon>
        <taxon>metagenomes</taxon>
        <taxon>ecological metagenomes</taxon>
    </lineage>
</organism>
<sequence length="62" mass="7185">MTHKEIEIQMALGTIQPQDLNAEDFNHWMHLSEQLMARDMKAAEEKRLRSAGQSTEDSKQND</sequence>
<feature type="region of interest" description="Disordered" evidence="1">
    <location>
        <begin position="43"/>
        <end position="62"/>
    </location>
</feature>